<comment type="caution">
    <text evidence="15">The sequence shown here is derived from an EMBL/GenBank/DDBJ whole genome shotgun (WGS) entry which is preliminary data.</text>
</comment>
<evidence type="ECO:0000256" key="4">
    <source>
        <dbReference type="ARBA" id="ARBA00010763"/>
    </source>
</evidence>
<evidence type="ECO:0000256" key="13">
    <source>
        <dbReference type="RuleBase" id="RU365090"/>
    </source>
</evidence>
<dbReference type="PANTHER" id="PTHR10192">
    <property type="entry name" value="MOLYBDOPTERIN BIOSYNTHESIS PROTEIN"/>
    <property type="match status" value="1"/>
</dbReference>
<evidence type="ECO:0000313" key="16">
    <source>
        <dbReference type="Proteomes" id="UP000251213"/>
    </source>
</evidence>
<dbReference type="GO" id="GO:0046872">
    <property type="term" value="F:metal ion binding"/>
    <property type="evidence" value="ECO:0007669"/>
    <property type="project" value="UniProtKB-UniRule"/>
</dbReference>
<dbReference type="FunFam" id="2.170.190.11:FF:000001">
    <property type="entry name" value="Molybdopterin molybdenumtransferase"/>
    <property type="match status" value="1"/>
</dbReference>
<dbReference type="UniPathway" id="UPA00344"/>
<dbReference type="Gene3D" id="2.40.340.10">
    <property type="entry name" value="MoeA, C-terminal, domain IV"/>
    <property type="match status" value="1"/>
</dbReference>
<keyword evidence="8 13" id="KW-0808">Transferase</keyword>
<keyword evidence="7 13" id="KW-0500">Molybdenum</keyword>
<gene>
    <name evidence="15" type="ORF">DL897_03555</name>
</gene>
<dbReference type="AlphaFoldDB" id="A0A364K845"/>
<dbReference type="GO" id="GO:0005829">
    <property type="term" value="C:cytosol"/>
    <property type="evidence" value="ECO:0007669"/>
    <property type="project" value="TreeGrafter"/>
</dbReference>
<dbReference type="SUPFAM" id="SSF63882">
    <property type="entry name" value="MoeA N-terminal region -like"/>
    <property type="match status" value="1"/>
</dbReference>
<dbReference type="Gene3D" id="3.40.980.10">
    <property type="entry name" value="MoaB/Mog-like domain"/>
    <property type="match status" value="1"/>
</dbReference>
<evidence type="ECO:0000256" key="1">
    <source>
        <dbReference type="ARBA" id="ARBA00001946"/>
    </source>
</evidence>
<evidence type="ECO:0000256" key="2">
    <source>
        <dbReference type="ARBA" id="ARBA00002901"/>
    </source>
</evidence>
<accession>A0A364K845</accession>
<dbReference type="EC" id="2.10.1.1" evidence="5 13"/>
<dbReference type="InterPro" id="IPR038987">
    <property type="entry name" value="MoeA-like"/>
</dbReference>
<name>A0A364K845_9BACL</name>
<evidence type="ECO:0000256" key="7">
    <source>
        <dbReference type="ARBA" id="ARBA00022505"/>
    </source>
</evidence>
<dbReference type="Pfam" id="PF03453">
    <property type="entry name" value="MoeA_N"/>
    <property type="match status" value="1"/>
</dbReference>
<dbReference type="GO" id="GO:0061599">
    <property type="term" value="F:molybdopterin molybdotransferase activity"/>
    <property type="evidence" value="ECO:0007669"/>
    <property type="project" value="UniProtKB-UniRule"/>
</dbReference>
<evidence type="ECO:0000256" key="5">
    <source>
        <dbReference type="ARBA" id="ARBA00013269"/>
    </source>
</evidence>
<dbReference type="InterPro" id="IPR001453">
    <property type="entry name" value="MoaB/Mog_dom"/>
</dbReference>
<dbReference type="InterPro" id="IPR036135">
    <property type="entry name" value="MoeA_linker/N_sf"/>
</dbReference>
<evidence type="ECO:0000256" key="12">
    <source>
        <dbReference type="ARBA" id="ARBA00047317"/>
    </source>
</evidence>
<dbReference type="NCBIfam" id="TIGR00177">
    <property type="entry name" value="molyb_syn"/>
    <property type="match status" value="1"/>
</dbReference>
<keyword evidence="16" id="KW-1185">Reference proteome</keyword>
<reference evidence="15 16" key="2">
    <citation type="submission" date="2018-06" db="EMBL/GenBank/DDBJ databases">
        <authorList>
            <person name="Zhirakovskaya E."/>
        </authorList>
    </citation>
    <scope>NUCLEOTIDE SEQUENCE [LARGE SCALE GENOMIC DNA]</scope>
    <source>
        <strain evidence="15 16">FBKL4.011</strain>
    </source>
</reference>
<dbReference type="SUPFAM" id="SSF53218">
    <property type="entry name" value="Molybdenum cofactor biosynthesis proteins"/>
    <property type="match status" value="1"/>
</dbReference>
<dbReference type="NCBIfam" id="NF045515">
    <property type="entry name" value="Glp_gephyrin"/>
    <property type="match status" value="1"/>
</dbReference>
<evidence type="ECO:0000256" key="10">
    <source>
        <dbReference type="ARBA" id="ARBA00022842"/>
    </source>
</evidence>
<evidence type="ECO:0000313" key="15">
    <source>
        <dbReference type="EMBL" id="RAL26464.1"/>
    </source>
</evidence>
<dbReference type="SUPFAM" id="SSF63867">
    <property type="entry name" value="MoeA C-terminal domain-like"/>
    <property type="match status" value="1"/>
</dbReference>
<dbReference type="InterPro" id="IPR005110">
    <property type="entry name" value="MoeA_linker/N"/>
</dbReference>
<evidence type="ECO:0000256" key="6">
    <source>
        <dbReference type="ARBA" id="ARBA00021108"/>
    </source>
</evidence>
<evidence type="ECO:0000256" key="3">
    <source>
        <dbReference type="ARBA" id="ARBA00005046"/>
    </source>
</evidence>
<proteinExistence type="inferred from homology"/>
<sequence length="430" mass="46632">MQTNEPPDKNKDSHSLRFGRKPIKVMEAQNRIRSHIQTGKVETIPLTESDGRYLAIDILASDDLPHFRRSGMDGFAIYTADTQKASRENPVWLEVIEEIPCGSVPRKTISSGKATRIMTGAAVPDGADAVVMIEMTNTLEKDGKTYISIPRAIPQGENIAPIGSEINKGTLILPKGTKINAGVIALLATFGYAEVSVYQQPKVAIFATGSELLDVDEPLVPGKIRNSNGYLLLSLLQQAGAKPISQLKLPDDVQQAKSAILQALDEVDFVITTGGVSVGDYDILVDIFAEWDGQMLFNKLAMRPGSPTTVGVRNQQFLFALSGNPGACFVGFELFVRPTIWGMQGKTNLELPMFTATLLEDFSKPSPFDRYVRGITSYQNGKVYVRPVGVEKSSITLTIKDADCLIIIPAGGRGASTGDIVQAISLKNME</sequence>
<dbReference type="InterPro" id="IPR036425">
    <property type="entry name" value="MoaB/Mog-like_dom_sf"/>
</dbReference>
<comment type="similarity">
    <text evidence="4 13">Belongs to the MoeA family.</text>
</comment>
<evidence type="ECO:0000259" key="14">
    <source>
        <dbReference type="SMART" id="SM00852"/>
    </source>
</evidence>
<keyword evidence="10 13" id="KW-0460">Magnesium</keyword>
<comment type="catalytic activity">
    <reaction evidence="12">
        <text>adenylyl-molybdopterin + molybdate = Mo-molybdopterin + AMP + H(+)</text>
        <dbReference type="Rhea" id="RHEA:35047"/>
        <dbReference type="ChEBI" id="CHEBI:15378"/>
        <dbReference type="ChEBI" id="CHEBI:36264"/>
        <dbReference type="ChEBI" id="CHEBI:62727"/>
        <dbReference type="ChEBI" id="CHEBI:71302"/>
        <dbReference type="ChEBI" id="CHEBI:456215"/>
        <dbReference type="EC" id="2.10.1.1"/>
    </reaction>
</comment>
<keyword evidence="9 13" id="KW-0479">Metal-binding</keyword>
<dbReference type="InterPro" id="IPR005111">
    <property type="entry name" value="MoeA_C_domain_IV"/>
</dbReference>
<protein>
    <recommendedName>
        <fullName evidence="6 13">Molybdopterin molybdenumtransferase</fullName>
        <ecNumber evidence="5 13">2.10.1.1</ecNumber>
    </recommendedName>
</protein>
<dbReference type="PANTHER" id="PTHR10192:SF5">
    <property type="entry name" value="GEPHYRIN"/>
    <property type="match status" value="1"/>
</dbReference>
<dbReference type="SMART" id="SM00852">
    <property type="entry name" value="MoCF_biosynth"/>
    <property type="match status" value="1"/>
</dbReference>
<evidence type="ECO:0000256" key="9">
    <source>
        <dbReference type="ARBA" id="ARBA00022723"/>
    </source>
</evidence>
<evidence type="ECO:0000256" key="11">
    <source>
        <dbReference type="ARBA" id="ARBA00023150"/>
    </source>
</evidence>
<dbReference type="Gene3D" id="2.170.190.11">
    <property type="entry name" value="Molybdopterin biosynthesis moea protein, domain 3"/>
    <property type="match status" value="1"/>
</dbReference>
<feature type="domain" description="MoaB/Mog" evidence="14">
    <location>
        <begin position="204"/>
        <end position="342"/>
    </location>
</feature>
<dbReference type="Pfam" id="PF00994">
    <property type="entry name" value="MoCF_biosynth"/>
    <property type="match status" value="1"/>
</dbReference>
<dbReference type="Proteomes" id="UP000251213">
    <property type="component" value="Unassembled WGS sequence"/>
</dbReference>
<dbReference type="CDD" id="cd00887">
    <property type="entry name" value="MoeA"/>
    <property type="match status" value="1"/>
</dbReference>
<evidence type="ECO:0000256" key="8">
    <source>
        <dbReference type="ARBA" id="ARBA00022679"/>
    </source>
</evidence>
<comment type="function">
    <text evidence="2 13">Catalyzes the insertion of molybdate into adenylated molybdopterin with the concomitant release of AMP.</text>
</comment>
<dbReference type="GO" id="GO:0006777">
    <property type="term" value="P:Mo-molybdopterin cofactor biosynthetic process"/>
    <property type="evidence" value="ECO:0007669"/>
    <property type="project" value="UniProtKB-UniRule"/>
</dbReference>
<dbReference type="EMBL" id="QJKK01000002">
    <property type="protein sequence ID" value="RAL26464.1"/>
    <property type="molecule type" value="Genomic_DNA"/>
</dbReference>
<dbReference type="FunFam" id="3.40.980.10:FF:000004">
    <property type="entry name" value="Molybdopterin molybdenumtransferase"/>
    <property type="match status" value="1"/>
</dbReference>
<organism evidence="15 16">
    <name type="scientific">Thermoflavimicrobium daqui</name>
    <dbReference type="NCBI Taxonomy" id="2137476"/>
    <lineage>
        <taxon>Bacteria</taxon>
        <taxon>Bacillati</taxon>
        <taxon>Bacillota</taxon>
        <taxon>Bacilli</taxon>
        <taxon>Bacillales</taxon>
        <taxon>Thermoactinomycetaceae</taxon>
        <taxon>Thermoflavimicrobium</taxon>
    </lineage>
</organism>
<dbReference type="Pfam" id="PF03454">
    <property type="entry name" value="MoeA_C"/>
    <property type="match status" value="1"/>
</dbReference>
<dbReference type="OrthoDB" id="9804758at2"/>
<dbReference type="InterPro" id="IPR036688">
    <property type="entry name" value="MoeA_C_domain_IV_sf"/>
</dbReference>
<comment type="pathway">
    <text evidence="3 13">Cofactor biosynthesis; molybdopterin biosynthesis.</text>
</comment>
<keyword evidence="11 13" id="KW-0501">Molybdenum cofactor biosynthesis</keyword>
<comment type="cofactor">
    <cofactor evidence="1 13">
        <name>Mg(2+)</name>
        <dbReference type="ChEBI" id="CHEBI:18420"/>
    </cofactor>
</comment>
<dbReference type="Gene3D" id="3.90.105.10">
    <property type="entry name" value="Molybdopterin biosynthesis moea protein, domain 2"/>
    <property type="match status" value="1"/>
</dbReference>
<reference evidence="15 16" key="1">
    <citation type="submission" date="2018-06" db="EMBL/GenBank/DDBJ databases">
        <title>Thermoflavimicrobium daqus sp. nov., a thermophilic microbe isolated from Moutai-flavour Daqu.</title>
        <authorList>
            <person name="Wang X."/>
            <person name="Zhou H."/>
        </authorList>
    </citation>
    <scope>NUCLEOTIDE SEQUENCE [LARGE SCALE GENOMIC DNA]</scope>
    <source>
        <strain evidence="15 16">FBKL4.011</strain>
    </source>
</reference>